<gene>
    <name evidence="2" type="ORF">NIES46_33830</name>
</gene>
<dbReference type="GeneID" id="301684171"/>
<organism evidence="2 3">
    <name type="scientific">Limnospira platensis NIES-46</name>
    <dbReference type="NCBI Taxonomy" id="1236695"/>
    <lineage>
        <taxon>Bacteria</taxon>
        <taxon>Bacillati</taxon>
        <taxon>Cyanobacteriota</taxon>
        <taxon>Cyanophyceae</taxon>
        <taxon>Oscillatoriophycideae</taxon>
        <taxon>Oscillatoriales</taxon>
        <taxon>Sirenicapillariaceae</taxon>
        <taxon>Limnospira</taxon>
    </lineage>
</organism>
<dbReference type="SMART" id="SM00989">
    <property type="entry name" value="V4R"/>
    <property type="match status" value="1"/>
</dbReference>
<dbReference type="Pfam" id="PF02830">
    <property type="entry name" value="V4R"/>
    <property type="match status" value="1"/>
</dbReference>
<evidence type="ECO:0000313" key="2">
    <source>
        <dbReference type="EMBL" id="GCE95320.1"/>
    </source>
</evidence>
<comment type="caution">
    <text evidence="2">The sequence shown here is derived from an EMBL/GenBank/DDBJ whole genome shotgun (WGS) entry which is preliminary data.</text>
</comment>
<feature type="domain" description="4-vinyl reductase 4VR" evidence="1">
    <location>
        <begin position="130"/>
        <end position="192"/>
    </location>
</feature>
<sequence>MIEIDDLLKQTQLPGNYFAFNSYVRGDLELGLLENRRGDRILALPDTLVRAIYKGLEQETGQAARLVLFNCGRWWGKHFYVRFCEEIAEYYHQPLGSMEMIQFTQCLQQCWKTHGWGTLDIDGSYNQQGFLLIKTTHSPFSQEAPEWKRPVCYLEAGLFSIFFSQLTGRDLHCVQTTCQSLGADYNCFIVGLSDRLKAAEAMVDENQDHDTILRQLCQQKSG</sequence>
<dbReference type="PANTHER" id="PTHR35090:SF1">
    <property type="entry name" value="SLR0144 PROTEIN"/>
    <property type="match status" value="1"/>
</dbReference>
<protein>
    <recommendedName>
        <fullName evidence="1">4-vinyl reductase 4VR domain-containing protein</fullName>
    </recommendedName>
</protein>
<name>A0A5M3TBG0_LIMPL</name>
<dbReference type="EMBL" id="BIMW01000127">
    <property type="protein sequence ID" value="GCE95320.1"/>
    <property type="molecule type" value="Genomic_DNA"/>
</dbReference>
<dbReference type="RefSeq" id="WP_006617795.1">
    <property type="nucleotide sequence ID" value="NZ_BIMW01000127.1"/>
</dbReference>
<dbReference type="Gene3D" id="3.30.1380.20">
    <property type="entry name" value="Trafficking protein particle complex subunit 3"/>
    <property type="match status" value="1"/>
</dbReference>
<reference evidence="2 3" key="1">
    <citation type="journal article" date="2019" name="J Genomics">
        <title>The Draft Genome of a Hydrogen-producing Cyanobacterium, Arthrospira platensis NIES-46.</title>
        <authorList>
            <person name="Suzuki S."/>
            <person name="Yamaguchi H."/>
            <person name="Kawachi M."/>
        </authorList>
    </citation>
    <scope>NUCLEOTIDE SEQUENCE [LARGE SCALE GENOMIC DNA]</scope>
    <source>
        <strain evidence="2 3">NIES-46</strain>
    </source>
</reference>
<dbReference type="Proteomes" id="UP000326169">
    <property type="component" value="Unassembled WGS sequence"/>
</dbReference>
<dbReference type="InterPro" id="IPR024096">
    <property type="entry name" value="NO_sig/Golgi_transp_ligand-bd"/>
</dbReference>
<evidence type="ECO:0000313" key="3">
    <source>
        <dbReference type="Proteomes" id="UP000326169"/>
    </source>
</evidence>
<dbReference type="InterPro" id="IPR004096">
    <property type="entry name" value="V4R"/>
</dbReference>
<dbReference type="PANTHER" id="PTHR35090">
    <property type="entry name" value="DNA-DIRECTED RNA POLYMERASE SUBUNIT I"/>
    <property type="match status" value="1"/>
</dbReference>
<proteinExistence type="predicted"/>
<evidence type="ECO:0000259" key="1">
    <source>
        <dbReference type="SMART" id="SM00989"/>
    </source>
</evidence>
<dbReference type="SUPFAM" id="SSF111126">
    <property type="entry name" value="Ligand-binding domain in the NO signalling and Golgi transport"/>
    <property type="match status" value="1"/>
</dbReference>
<accession>A0A5M3TBG0</accession>
<keyword evidence="3" id="KW-1185">Reference proteome</keyword>